<accession>A0ABQ1H7M4</accession>
<dbReference type="Gene3D" id="3.40.50.1390">
    <property type="entry name" value="Resolvase, N-terminal catalytic domain"/>
    <property type="match status" value="1"/>
</dbReference>
<dbReference type="InterPro" id="IPR006119">
    <property type="entry name" value="Resolv_N"/>
</dbReference>
<evidence type="ECO:0000259" key="5">
    <source>
        <dbReference type="PROSITE" id="PS51736"/>
    </source>
</evidence>
<dbReference type="RefSeq" id="WP_188449966.1">
    <property type="nucleotide sequence ID" value="NZ_BMDW01000048.1"/>
</dbReference>
<keyword evidence="2" id="KW-0229">DNA integration</keyword>
<dbReference type="Pfam" id="PF00239">
    <property type="entry name" value="Resolvase"/>
    <property type="match status" value="1"/>
</dbReference>
<dbReference type="PANTHER" id="PTHR30461:SF26">
    <property type="entry name" value="RESOLVASE HOMOLOG YNEB"/>
    <property type="match status" value="1"/>
</dbReference>
<feature type="domain" description="Resolvase/invertase-type recombinase catalytic" evidence="5">
    <location>
        <begin position="1"/>
        <end position="136"/>
    </location>
</feature>
<dbReference type="Proteomes" id="UP000618591">
    <property type="component" value="Unassembled WGS sequence"/>
</dbReference>
<organism evidence="6 7">
    <name type="scientific">Sphingomonas psychrolutea</name>
    <dbReference type="NCBI Taxonomy" id="1259676"/>
    <lineage>
        <taxon>Bacteria</taxon>
        <taxon>Pseudomonadati</taxon>
        <taxon>Pseudomonadota</taxon>
        <taxon>Alphaproteobacteria</taxon>
        <taxon>Sphingomonadales</taxon>
        <taxon>Sphingomonadaceae</taxon>
        <taxon>Sphingomonas</taxon>
    </lineage>
</organism>
<evidence type="ECO:0000313" key="6">
    <source>
        <dbReference type="EMBL" id="GGA62554.1"/>
    </source>
</evidence>
<evidence type="ECO:0000256" key="1">
    <source>
        <dbReference type="ARBA" id="ARBA00009913"/>
    </source>
</evidence>
<evidence type="ECO:0000313" key="7">
    <source>
        <dbReference type="Proteomes" id="UP000618591"/>
    </source>
</evidence>
<sequence length="180" mass="19375">MLVGYGRVSSAGQSLEVQLEALATAGCSKIFSEKRSGISVMGRDELAEALDFVREGDTLIVTRLDRLARSAADLHTIVARLSTKGVGFRCLQQPGMDTDTSTGKLLLGVLASIAEFETDIRKERQREGIDRAKTAGVYKGRKRSVDVATVRTLKDQGVGPSEIAKRMGIGRASVYRALSS</sequence>
<keyword evidence="4" id="KW-0233">DNA recombination</keyword>
<dbReference type="Gene3D" id="1.10.10.60">
    <property type="entry name" value="Homeodomain-like"/>
    <property type="match status" value="1"/>
</dbReference>
<dbReference type="EMBL" id="BMDW01000048">
    <property type="protein sequence ID" value="GGA62554.1"/>
    <property type="molecule type" value="Genomic_DNA"/>
</dbReference>
<gene>
    <name evidence="6" type="ORF">GCM10011395_35920</name>
</gene>
<dbReference type="PANTHER" id="PTHR30461">
    <property type="entry name" value="DNA-INVERTASE FROM LAMBDOID PROPHAGE"/>
    <property type="match status" value="1"/>
</dbReference>
<dbReference type="InterPro" id="IPR006118">
    <property type="entry name" value="Recombinase_CS"/>
</dbReference>
<name>A0ABQ1H7M4_9SPHN</name>
<keyword evidence="3" id="KW-0238">DNA-binding</keyword>
<proteinExistence type="inferred from homology"/>
<dbReference type="InterPro" id="IPR050639">
    <property type="entry name" value="SSR_resolvase"/>
</dbReference>
<reference evidence="7" key="1">
    <citation type="journal article" date="2019" name="Int. J. Syst. Evol. Microbiol.">
        <title>The Global Catalogue of Microorganisms (GCM) 10K type strain sequencing project: providing services to taxonomists for standard genome sequencing and annotation.</title>
        <authorList>
            <consortium name="The Broad Institute Genomics Platform"/>
            <consortium name="The Broad Institute Genome Sequencing Center for Infectious Disease"/>
            <person name="Wu L."/>
            <person name="Ma J."/>
        </authorList>
    </citation>
    <scope>NUCLEOTIDE SEQUENCE [LARGE SCALE GENOMIC DNA]</scope>
    <source>
        <strain evidence="7">CGMCC 1.10106</strain>
    </source>
</reference>
<dbReference type="SUPFAM" id="SSF46689">
    <property type="entry name" value="Homeodomain-like"/>
    <property type="match status" value="1"/>
</dbReference>
<evidence type="ECO:0000256" key="3">
    <source>
        <dbReference type="ARBA" id="ARBA00023125"/>
    </source>
</evidence>
<dbReference type="InterPro" id="IPR036162">
    <property type="entry name" value="Resolvase-like_N_sf"/>
</dbReference>
<dbReference type="SMART" id="SM00857">
    <property type="entry name" value="Resolvase"/>
    <property type="match status" value="1"/>
</dbReference>
<dbReference type="Pfam" id="PF02796">
    <property type="entry name" value="HTH_7"/>
    <property type="match status" value="1"/>
</dbReference>
<dbReference type="CDD" id="cd03768">
    <property type="entry name" value="SR_ResInv"/>
    <property type="match status" value="1"/>
</dbReference>
<keyword evidence="7" id="KW-1185">Reference proteome</keyword>
<dbReference type="SUPFAM" id="SSF53041">
    <property type="entry name" value="Resolvase-like"/>
    <property type="match status" value="1"/>
</dbReference>
<dbReference type="InterPro" id="IPR009057">
    <property type="entry name" value="Homeodomain-like_sf"/>
</dbReference>
<evidence type="ECO:0000256" key="2">
    <source>
        <dbReference type="ARBA" id="ARBA00022908"/>
    </source>
</evidence>
<dbReference type="InterPro" id="IPR006120">
    <property type="entry name" value="Resolvase_HTH_dom"/>
</dbReference>
<dbReference type="PROSITE" id="PS51736">
    <property type="entry name" value="RECOMBINASES_3"/>
    <property type="match status" value="1"/>
</dbReference>
<evidence type="ECO:0000256" key="4">
    <source>
        <dbReference type="ARBA" id="ARBA00023172"/>
    </source>
</evidence>
<protein>
    <submittedName>
        <fullName evidence="6">DNA invertase</fullName>
    </submittedName>
</protein>
<comment type="similarity">
    <text evidence="1">Belongs to the site-specific recombinase resolvase family.</text>
</comment>
<comment type="caution">
    <text evidence="6">The sequence shown here is derived from an EMBL/GenBank/DDBJ whole genome shotgun (WGS) entry which is preliminary data.</text>
</comment>
<dbReference type="PROSITE" id="PS00398">
    <property type="entry name" value="RECOMBINASES_2"/>
    <property type="match status" value="1"/>
</dbReference>